<evidence type="ECO:0000313" key="2">
    <source>
        <dbReference type="Proteomes" id="UP000245535"/>
    </source>
</evidence>
<evidence type="ECO:0000313" key="1">
    <source>
        <dbReference type="EMBL" id="PWJ41084.1"/>
    </source>
</evidence>
<organism evidence="1 2">
    <name type="scientific">Sediminitomix flava</name>
    <dbReference type="NCBI Taxonomy" id="379075"/>
    <lineage>
        <taxon>Bacteria</taxon>
        <taxon>Pseudomonadati</taxon>
        <taxon>Bacteroidota</taxon>
        <taxon>Cytophagia</taxon>
        <taxon>Cytophagales</taxon>
        <taxon>Flammeovirgaceae</taxon>
        <taxon>Sediminitomix</taxon>
    </lineage>
</organism>
<dbReference type="EMBL" id="QGDO01000004">
    <property type="protein sequence ID" value="PWJ41084.1"/>
    <property type="molecule type" value="Genomic_DNA"/>
</dbReference>
<gene>
    <name evidence="1" type="ORF">BC781_104359</name>
</gene>
<accession>A0A315ZA52</accession>
<proteinExistence type="predicted"/>
<name>A0A315ZA52_SEDFL</name>
<protein>
    <submittedName>
        <fullName evidence="1">Uncharacterized protein</fullName>
    </submittedName>
</protein>
<reference evidence="1 2" key="1">
    <citation type="submission" date="2018-03" db="EMBL/GenBank/DDBJ databases">
        <title>Genomic Encyclopedia of Archaeal and Bacterial Type Strains, Phase II (KMG-II): from individual species to whole genera.</title>
        <authorList>
            <person name="Goeker M."/>
        </authorList>
    </citation>
    <scope>NUCLEOTIDE SEQUENCE [LARGE SCALE GENOMIC DNA]</scope>
    <source>
        <strain evidence="1 2">DSM 28229</strain>
    </source>
</reference>
<sequence>MKEETRKKIAETKRLNMIRRYKKIKERFNEIYRQAPKPLQYEFDAIVMKLANEFGVSIHTIKHALKSDIENL</sequence>
<keyword evidence="2" id="KW-1185">Reference proteome</keyword>
<comment type="caution">
    <text evidence="1">The sequence shown here is derived from an EMBL/GenBank/DDBJ whole genome shotgun (WGS) entry which is preliminary data.</text>
</comment>
<dbReference type="AlphaFoldDB" id="A0A315ZA52"/>
<dbReference type="RefSeq" id="WP_109620118.1">
    <property type="nucleotide sequence ID" value="NZ_QGDO01000004.1"/>
</dbReference>
<dbReference type="Proteomes" id="UP000245535">
    <property type="component" value="Unassembled WGS sequence"/>
</dbReference>